<evidence type="ECO:0000259" key="2">
    <source>
        <dbReference type="Pfam" id="PF04921"/>
    </source>
</evidence>
<comment type="caution">
    <text evidence="3">The sequence shown here is derived from an EMBL/GenBank/DDBJ whole genome shotgun (WGS) entry which is preliminary data.</text>
</comment>
<dbReference type="Pfam" id="PF04921">
    <property type="entry name" value="XAP5"/>
    <property type="match status" value="1"/>
</dbReference>
<gene>
    <name evidence="3" type="ORF">EST38_g8531</name>
</gene>
<protein>
    <recommendedName>
        <fullName evidence="2">FAM50A/XAP5 C-terminal domain-containing protein</fullName>
    </recommendedName>
</protein>
<name>A0A4Q2DD13_9AGAR</name>
<dbReference type="GO" id="GO:0006325">
    <property type="term" value="P:chromatin organization"/>
    <property type="evidence" value="ECO:0007669"/>
    <property type="project" value="TreeGrafter"/>
</dbReference>
<evidence type="ECO:0000313" key="3">
    <source>
        <dbReference type="EMBL" id="RXW17329.1"/>
    </source>
</evidence>
<dbReference type="EMBL" id="SDEE01000349">
    <property type="protein sequence ID" value="RXW17329.1"/>
    <property type="molecule type" value="Genomic_DNA"/>
</dbReference>
<sequence length="502" mass="57716">MSGNKFEDALIKQRTQMREEYERQKQTLIKATEKARPSANKFIGQNDSVEESLKNSTVGLVRLEEFQQRRKELEEAKAREAARSNELKDEKKTKKRKKVAKSTLSFAMDDEEEGGEGSGNGESGRATPNRDDTPPIKKARLSKNPNVDTSFLPDRDREEEERRERERLRLEWLAAQESLKQEEVEVTYSYWDGSGHRKSVMCKKGDVIANFLEKARQQFPELRGVNVDNMMYIKEDLIIPHHYTFYDFIVNKARGKSGPLFNFDVHDDVRLLADATKEKDESHAGKVVERSWYNRNKHIFPASSSISTNSTNDELPDNRAPHTHPFWDELEDKDYEWEATKKYVRKLQELHLVLVLYKQDDPYRFRRNLRVSPATFNGILEHIKNHSCFISTGSNPQLPVAEQLAIALMRFGHFGNSASVEAIAQWAETKEEAKEWVEAATCAAWRDGWVFVDGTLVPLADKPGYHVTSQLITLPNLRIVDYVVGHCGSAHDSTAFMDSRTY</sequence>
<feature type="domain" description="FAM50A/XAP5 C-terminal" evidence="2">
    <location>
        <begin position="182"/>
        <end position="304"/>
    </location>
</feature>
<keyword evidence="4" id="KW-1185">Reference proteome</keyword>
<dbReference type="OrthoDB" id="1562195at2759"/>
<accession>A0A4Q2DD13</accession>
<evidence type="ECO:0000313" key="4">
    <source>
        <dbReference type="Proteomes" id="UP000290288"/>
    </source>
</evidence>
<feature type="region of interest" description="Disordered" evidence="1">
    <location>
        <begin position="32"/>
        <end position="160"/>
    </location>
</feature>
<proteinExistence type="predicted"/>
<dbReference type="InterPro" id="IPR007005">
    <property type="entry name" value="XAP5"/>
</dbReference>
<dbReference type="Proteomes" id="UP000290288">
    <property type="component" value="Unassembled WGS sequence"/>
</dbReference>
<dbReference type="STRING" id="2316362.A0A4Q2DD13"/>
<feature type="compositionally biased region" description="Basic and acidic residues" evidence="1">
    <location>
        <begin position="62"/>
        <end position="92"/>
    </location>
</feature>
<reference evidence="3 4" key="1">
    <citation type="submission" date="2019-01" db="EMBL/GenBank/DDBJ databases">
        <title>Draft genome sequence of Psathyrella aberdarensis IHI B618.</title>
        <authorList>
            <person name="Buettner E."/>
            <person name="Kellner H."/>
        </authorList>
    </citation>
    <scope>NUCLEOTIDE SEQUENCE [LARGE SCALE GENOMIC DNA]</scope>
    <source>
        <strain evidence="3 4">IHI B618</strain>
    </source>
</reference>
<dbReference type="PANTHER" id="PTHR12722">
    <property type="entry name" value="XAP-5 PROTEIN-RELATED"/>
    <property type="match status" value="1"/>
</dbReference>
<dbReference type="GO" id="GO:0005634">
    <property type="term" value="C:nucleus"/>
    <property type="evidence" value="ECO:0007669"/>
    <property type="project" value="InterPro"/>
</dbReference>
<organism evidence="3 4">
    <name type="scientific">Candolleomyces aberdarensis</name>
    <dbReference type="NCBI Taxonomy" id="2316362"/>
    <lineage>
        <taxon>Eukaryota</taxon>
        <taxon>Fungi</taxon>
        <taxon>Dikarya</taxon>
        <taxon>Basidiomycota</taxon>
        <taxon>Agaricomycotina</taxon>
        <taxon>Agaricomycetes</taxon>
        <taxon>Agaricomycetidae</taxon>
        <taxon>Agaricales</taxon>
        <taxon>Agaricineae</taxon>
        <taxon>Psathyrellaceae</taxon>
        <taxon>Candolleomyces</taxon>
    </lineage>
</organism>
<dbReference type="PANTHER" id="PTHR12722:SF0">
    <property type="entry name" value="PROTEIN FAM50A"/>
    <property type="match status" value="1"/>
</dbReference>
<evidence type="ECO:0000256" key="1">
    <source>
        <dbReference type="SAM" id="MobiDB-lite"/>
    </source>
</evidence>
<dbReference type="AlphaFoldDB" id="A0A4Q2DD13"/>
<dbReference type="InterPro" id="IPR048337">
    <property type="entry name" value="FAM50A/XAP5_C"/>
</dbReference>